<sequence length="250" mass="27650">MSVEPVIEVNNLNFSYNNISVLENISFAVQKGDYVGIIGPNGGGKTTLLKILVGLLNPQSGSIKIFGTDLQKLKHRSEIGYVPQRIAQENISFPATVYEIVESGLIAKKGLSGDITEEDKQAIDKALEMANISNLKNRLMSSLSGGQRQRVYVTRALASDPKILILDEPFTGVDIVSQKDFYSFLKDLNTKNHLTILFVSHDIDTITTEIKTVLCLNRGLFCYGAKELMHEGNTIEELYGKNVTHIHHGK</sequence>
<dbReference type="GO" id="GO:0005524">
    <property type="term" value="F:ATP binding"/>
    <property type="evidence" value="ECO:0007669"/>
    <property type="project" value="UniProtKB-KW"/>
</dbReference>
<evidence type="ECO:0000256" key="3">
    <source>
        <dbReference type="ARBA" id="ARBA00022741"/>
    </source>
</evidence>
<dbReference type="InterPro" id="IPR027417">
    <property type="entry name" value="P-loop_NTPase"/>
</dbReference>
<name>A0A1F6P7Z9_9BACT</name>
<dbReference type="Pfam" id="PF00005">
    <property type="entry name" value="ABC_tran"/>
    <property type="match status" value="1"/>
</dbReference>
<dbReference type="SUPFAM" id="SSF52540">
    <property type="entry name" value="P-loop containing nucleoside triphosphate hydrolases"/>
    <property type="match status" value="1"/>
</dbReference>
<dbReference type="AlphaFoldDB" id="A0A1F6P7Z9"/>
<dbReference type="FunFam" id="3.40.50.300:FF:000134">
    <property type="entry name" value="Iron-enterobactin ABC transporter ATP-binding protein"/>
    <property type="match status" value="1"/>
</dbReference>
<dbReference type="Gene3D" id="3.40.50.300">
    <property type="entry name" value="P-loop containing nucleotide triphosphate hydrolases"/>
    <property type="match status" value="1"/>
</dbReference>
<reference evidence="6 7" key="1">
    <citation type="journal article" date="2016" name="Nat. Commun.">
        <title>Thousands of microbial genomes shed light on interconnected biogeochemical processes in an aquifer system.</title>
        <authorList>
            <person name="Anantharaman K."/>
            <person name="Brown C.T."/>
            <person name="Hug L.A."/>
            <person name="Sharon I."/>
            <person name="Castelle C.J."/>
            <person name="Probst A.J."/>
            <person name="Thomas B.C."/>
            <person name="Singh A."/>
            <person name="Wilkins M.J."/>
            <person name="Karaoz U."/>
            <person name="Brodie E.L."/>
            <person name="Williams K.H."/>
            <person name="Hubbard S.S."/>
            <person name="Banfield J.F."/>
        </authorList>
    </citation>
    <scope>NUCLEOTIDE SEQUENCE [LARGE SCALE GENOMIC DNA]</scope>
</reference>
<evidence type="ECO:0000256" key="4">
    <source>
        <dbReference type="ARBA" id="ARBA00022840"/>
    </source>
</evidence>
<dbReference type="STRING" id="1798705.A2563_00695"/>
<keyword evidence="3" id="KW-0547">Nucleotide-binding</keyword>
<evidence type="ECO:0000313" key="6">
    <source>
        <dbReference type="EMBL" id="OGH92093.1"/>
    </source>
</evidence>
<protein>
    <recommendedName>
        <fullName evidence="5">ABC transporter domain-containing protein</fullName>
    </recommendedName>
</protein>
<dbReference type="GO" id="GO:0016887">
    <property type="term" value="F:ATP hydrolysis activity"/>
    <property type="evidence" value="ECO:0007669"/>
    <property type="project" value="InterPro"/>
</dbReference>
<evidence type="ECO:0000256" key="2">
    <source>
        <dbReference type="ARBA" id="ARBA00022448"/>
    </source>
</evidence>
<dbReference type="SMART" id="SM00382">
    <property type="entry name" value="AAA"/>
    <property type="match status" value="1"/>
</dbReference>
<dbReference type="InterPro" id="IPR003439">
    <property type="entry name" value="ABC_transporter-like_ATP-bd"/>
</dbReference>
<dbReference type="PROSITE" id="PS50893">
    <property type="entry name" value="ABC_TRANSPORTER_2"/>
    <property type="match status" value="1"/>
</dbReference>
<comment type="similarity">
    <text evidence="1">Belongs to the ABC transporter superfamily.</text>
</comment>
<dbReference type="Proteomes" id="UP000176634">
    <property type="component" value="Unassembled WGS sequence"/>
</dbReference>
<dbReference type="InterPro" id="IPR050153">
    <property type="entry name" value="Metal_Ion_Import_ABC"/>
</dbReference>
<comment type="caution">
    <text evidence="6">The sequence shown here is derived from an EMBL/GenBank/DDBJ whole genome shotgun (WGS) entry which is preliminary data.</text>
</comment>
<dbReference type="PANTHER" id="PTHR42734:SF17">
    <property type="entry name" value="METAL TRANSPORT SYSTEM ATP-BINDING PROTEIN TM_0124-RELATED"/>
    <property type="match status" value="1"/>
</dbReference>
<keyword evidence="4" id="KW-0067">ATP-binding</keyword>
<organism evidence="6 7">
    <name type="scientific">Candidatus Magasanikbacteria bacterium RIFOXYD1_FULL_40_23</name>
    <dbReference type="NCBI Taxonomy" id="1798705"/>
    <lineage>
        <taxon>Bacteria</taxon>
        <taxon>Candidatus Magasanikiibacteriota</taxon>
    </lineage>
</organism>
<dbReference type="EMBL" id="MFRA01000008">
    <property type="protein sequence ID" value="OGH92093.1"/>
    <property type="molecule type" value="Genomic_DNA"/>
</dbReference>
<dbReference type="PANTHER" id="PTHR42734">
    <property type="entry name" value="METAL TRANSPORT SYSTEM ATP-BINDING PROTEIN TM_0124-RELATED"/>
    <property type="match status" value="1"/>
</dbReference>
<dbReference type="CDD" id="cd03235">
    <property type="entry name" value="ABC_Metallic_Cations"/>
    <property type="match status" value="1"/>
</dbReference>
<dbReference type="InterPro" id="IPR003593">
    <property type="entry name" value="AAA+_ATPase"/>
</dbReference>
<gene>
    <name evidence="6" type="ORF">A2563_00695</name>
</gene>
<keyword evidence="2" id="KW-0813">Transport</keyword>
<accession>A0A1F6P7Z9</accession>
<feature type="domain" description="ABC transporter" evidence="5">
    <location>
        <begin position="7"/>
        <end position="243"/>
    </location>
</feature>
<proteinExistence type="inferred from homology"/>
<evidence type="ECO:0000256" key="1">
    <source>
        <dbReference type="ARBA" id="ARBA00005417"/>
    </source>
</evidence>
<evidence type="ECO:0000313" key="7">
    <source>
        <dbReference type="Proteomes" id="UP000176634"/>
    </source>
</evidence>
<evidence type="ECO:0000259" key="5">
    <source>
        <dbReference type="PROSITE" id="PS50893"/>
    </source>
</evidence>